<name>A0A853EK59_9ACTO</name>
<dbReference type="InterPro" id="IPR051316">
    <property type="entry name" value="Zinc-reg_GTPase_activator"/>
</dbReference>
<dbReference type="Proteomes" id="UP000572528">
    <property type="component" value="Unassembled WGS sequence"/>
</dbReference>
<dbReference type="EMBL" id="JACBXV010000010">
    <property type="protein sequence ID" value="NYS68236.1"/>
    <property type="molecule type" value="Genomic_DNA"/>
</dbReference>
<evidence type="ECO:0000256" key="1">
    <source>
        <dbReference type="SAM" id="MobiDB-lite"/>
    </source>
</evidence>
<dbReference type="AlphaFoldDB" id="A0A853EK59"/>
<evidence type="ECO:0000259" key="2">
    <source>
        <dbReference type="Pfam" id="PF02492"/>
    </source>
</evidence>
<reference evidence="3 4" key="1">
    <citation type="submission" date="2020-07" db="EMBL/GenBank/DDBJ databases">
        <title>MOT database genomes.</title>
        <authorList>
            <person name="Joseph S."/>
            <person name="Aduse-Opoku J."/>
            <person name="Hashim A."/>
            <person name="Wade W."/>
            <person name="Curtis M."/>
        </authorList>
    </citation>
    <scope>NUCLEOTIDE SEQUENCE [LARGE SCALE GENOMIC DNA]</scope>
    <source>
        <strain evidence="3 4">WMus004</strain>
    </source>
</reference>
<comment type="caution">
    <text evidence="3">The sequence shown here is derived from an EMBL/GenBank/DDBJ whole genome shotgun (WGS) entry which is preliminary data.</text>
</comment>
<feature type="region of interest" description="Disordered" evidence="1">
    <location>
        <begin position="340"/>
        <end position="364"/>
    </location>
</feature>
<accession>A0A853EK59</accession>
<dbReference type="Pfam" id="PF02492">
    <property type="entry name" value="cobW"/>
    <property type="match status" value="1"/>
</dbReference>
<dbReference type="GO" id="GO:0005737">
    <property type="term" value="C:cytoplasm"/>
    <property type="evidence" value="ECO:0007669"/>
    <property type="project" value="TreeGrafter"/>
</dbReference>
<sequence>MTTLILLSGFLGAGKTTLMLAAARRLESQGSTVSVITNDQGEDLVDTHLAQQADELQSVSEITGGCFCCRFDDLVNTLVKVIEDKRPDVILAEAVGSCTDLQSTVVRPLRQFHGTQLSIAPLTAVVDPVRYRALWHPKGERETESDLAYLFRHQLDDADIIVMNKTDLVEDHGRALAAELQKNFPHAQIVAASAAAGDGVDVLVGLWRTFHPENERRSFEIDYDRYGNAEAELAWTNQTFATTAKEGSSFQPAEWARSFLAALEEKARNLDAVVGHVKLRCQNREGSVKASLTVDDLVTFDEKHTLMSTTALWTLNARVAVLPADMDEMISRAVSVTDRQHNTLTGPPTGTTFQPSYPTPTHKM</sequence>
<dbReference type="InterPro" id="IPR027417">
    <property type="entry name" value="P-loop_NTPase"/>
</dbReference>
<dbReference type="PANTHER" id="PTHR13748">
    <property type="entry name" value="COBW-RELATED"/>
    <property type="match status" value="1"/>
</dbReference>
<evidence type="ECO:0000313" key="4">
    <source>
        <dbReference type="Proteomes" id="UP000572528"/>
    </source>
</evidence>
<proteinExistence type="predicted"/>
<dbReference type="Gene3D" id="3.40.50.300">
    <property type="entry name" value="P-loop containing nucleotide triphosphate hydrolases"/>
    <property type="match status" value="1"/>
</dbReference>
<dbReference type="RefSeq" id="WP_179899578.1">
    <property type="nucleotide sequence ID" value="NZ_JACBXV010000010.1"/>
</dbReference>
<gene>
    <name evidence="3" type="ORF">HZZ05_01600</name>
</gene>
<protein>
    <recommendedName>
        <fullName evidence="2">CobW/HypB/UreG nucleotide-binding domain-containing protein</fullName>
    </recommendedName>
</protein>
<feature type="domain" description="CobW/HypB/UreG nucleotide-binding" evidence="2">
    <location>
        <begin position="5"/>
        <end position="189"/>
    </location>
</feature>
<dbReference type="PANTHER" id="PTHR13748:SF62">
    <property type="entry name" value="COBW DOMAIN-CONTAINING PROTEIN"/>
    <property type="match status" value="1"/>
</dbReference>
<dbReference type="InterPro" id="IPR003495">
    <property type="entry name" value="CobW/HypB/UreG_nucleotide-bd"/>
</dbReference>
<evidence type="ECO:0000313" key="3">
    <source>
        <dbReference type="EMBL" id="NYS68236.1"/>
    </source>
</evidence>
<feature type="compositionally biased region" description="Polar residues" evidence="1">
    <location>
        <begin position="342"/>
        <end position="356"/>
    </location>
</feature>
<dbReference type="SUPFAM" id="SSF52540">
    <property type="entry name" value="P-loop containing nucleoside triphosphate hydrolases"/>
    <property type="match status" value="1"/>
</dbReference>
<organism evidence="3 4">
    <name type="scientific">Actinomyces bowdenii</name>
    <dbReference type="NCBI Taxonomy" id="131109"/>
    <lineage>
        <taxon>Bacteria</taxon>
        <taxon>Bacillati</taxon>
        <taxon>Actinomycetota</taxon>
        <taxon>Actinomycetes</taxon>
        <taxon>Actinomycetales</taxon>
        <taxon>Actinomycetaceae</taxon>
        <taxon>Actinomyces</taxon>
    </lineage>
</organism>